<feature type="transmembrane region" description="Helical" evidence="6">
    <location>
        <begin position="177"/>
        <end position="199"/>
    </location>
</feature>
<evidence type="ECO:0000259" key="7">
    <source>
        <dbReference type="Pfam" id="PF10337"/>
    </source>
</evidence>
<feature type="compositionally biased region" description="Basic and acidic residues" evidence="5">
    <location>
        <begin position="558"/>
        <end position="567"/>
    </location>
</feature>
<feature type="domain" description="Putative ER transporter 6TM N-terminal" evidence="7">
    <location>
        <begin position="197"/>
        <end position="429"/>
    </location>
</feature>
<feature type="transmembrane region" description="Helical" evidence="6">
    <location>
        <begin position="985"/>
        <end position="1005"/>
    </location>
</feature>
<evidence type="ECO:0000256" key="5">
    <source>
        <dbReference type="SAM" id="MobiDB-lite"/>
    </source>
</evidence>
<protein>
    <recommendedName>
        <fullName evidence="7">Putative ER transporter 6TM N-terminal domain-containing protein</fullName>
    </recommendedName>
</protein>
<feature type="region of interest" description="Disordered" evidence="5">
    <location>
        <begin position="1"/>
        <end position="101"/>
    </location>
</feature>
<feature type="region of interest" description="Disordered" evidence="5">
    <location>
        <begin position="394"/>
        <end position="413"/>
    </location>
</feature>
<evidence type="ECO:0000313" key="8">
    <source>
        <dbReference type="EMBL" id="GAA5808966.1"/>
    </source>
</evidence>
<feature type="region of interest" description="Disordered" evidence="5">
    <location>
        <begin position="504"/>
        <end position="607"/>
    </location>
</feature>
<dbReference type="InterPro" id="IPR052430">
    <property type="entry name" value="IVT-Associated"/>
</dbReference>
<evidence type="ECO:0000313" key="9">
    <source>
        <dbReference type="Proteomes" id="UP001473302"/>
    </source>
</evidence>
<dbReference type="EMBL" id="BAABUK010000004">
    <property type="protein sequence ID" value="GAA5808966.1"/>
    <property type="molecule type" value="Genomic_DNA"/>
</dbReference>
<comment type="caution">
    <text evidence="8">The sequence shown here is derived from an EMBL/GenBank/DDBJ whole genome shotgun (WGS) entry which is preliminary data.</text>
</comment>
<dbReference type="InterPro" id="IPR023244">
    <property type="entry name" value="Brefeldin_A-sensitivity_4"/>
</dbReference>
<feature type="compositionally biased region" description="Polar residues" evidence="5">
    <location>
        <begin position="92"/>
        <end position="101"/>
    </location>
</feature>
<keyword evidence="9" id="KW-1185">Reference proteome</keyword>
<evidence type="ECO:0000256" key="3">
    <source>
        <dbReference type="ARBA" id="ARBA00022989"/>
    </source>
</evidence>
<feature type="transmembrane region" description="Helical" evidence="6">
    <location>
        <begin position="1012"/>
        <end position="1030"/>
    </location>
</feature>
<accession>A0ABP9YQ42</accession>
<dbReference type="InterPro" id="IPR018823">
    <property type="entry name" value="ArAE_2_N"/>
</dbReference>
<sequence length="1290" mass="146789">MTNRDEFGIPLTQLPTNVESREGFFDMSVDDLSNPIPQNPADYDESDQPSALSNSCTDDESSDEDRSKKGITETIPLKHMPSIRPDRCCPSRTPNQDVPSTVSPETFLDRLHKKLPSLVIRRILKCSIAFFISTLFSTIHPLANALGQSPFLVCSGCLFSHPGRTMGAQFDATLTSALGAAVAITYGLAGVAAATAYNVKHPDSSAGVGINCLFLLVGIFAAQMLRQVFPKLHFFSLQFMVVQLFTLTLGVGYTETPLGLSSRFGLSLLIGNFVSLFVNLIFWPETAVDGLGRTLSQTLSDTKQMLDIITKQFFLDSQYEKVPVKTVEELSEKMRQGMTAVNAAYKEAKYEISYAYSCSSDLNPLRHTLARITKHLSILGGSLKNEQGLFRTEQSVFSSDEEESDLEIKSKPKKRPFKFRSTTDYTSQQSSWRHPNTSLTRDMSLRKSALKAAKSYAKDGSYVRPYETNTNTSPNSKDEIPDNMQAMMAQHGVNEKSIRFETPANPFLGKTTDFPRNSRSITSAVSEEEEDNHSTTGDKRKSVPYSIRSIFSASNSHLSDRHSGREDDFSDSNQNTASSLRSFLNLTRLSGPKQKPPRRSEKTIGSDQRNLLSSYLEKLRDPLLSLAVECATVLDCVHDSLNDQLDLPNENNTRTNRRNLWQYVLHILGIKSTQKQLADERKEHVASLCNCAETIRLQILEFDKCEKERMHALYKVNLSKMHGERLDVSIREELFIIFFFIFSLREVAIELEYMADEMKNLQMRTFTNPNREKKKRFYMPHVTTQKWRKWFYSNSYQNVQDRGGYSFGYLQSHMPADVHRGNLEDEYRLTQIATNRSNKKENLNKATDLKRVNRVKRHKDTENYEESTNLSELESGSSPEEPSIQPPPILRIRYKIWLVVRYIQNYEFKFALKLSLAVGLLTFPAWVSEYRDWFLNIRGQWAALTVIAVMSPTSGGTLSSGLWRLAGTLIGAFTAWAVLEIDGTSGCLISGFSFILAVPLFYIHFSTSYAKVTIVTLISYMIVSLSQYVAPTANGTVAEMVWLRTTTLIIGLFVALFLNWTVWPFIAREAVRKTLASAIGDVGDYYSYIMGTFLYHDQGLFPTEDEFEEAEKMENKLEKKLIACNELLQLTDHEPRLKGPFPKEFYKDILVSSHNLLDRMMSLRVCLTKMSPEVKDTVRKMDKYLYRRDMVASILLHFYTLTASLKAKIPLPSFMPSSRVARKRLLNHRQVEDRAEKLLRYRNLTWFAMACTTEEIIEELEHLTDLVRFIVGESKFTLKARRIEKKGKFY</sequence>
<dbReference type="Pfam" id="PF10337">
    <property type="entry name" value="ArAE_2_N"/>
    <property type="match status" value="1"/>
</dbReference>
<keyword evidence="3 6" id="KW-1133">Transmembrane helix</keyword>
<dbReference type="PRINTS" id="PR02047">
    <property type="entry name" value="BREFELDNASP4"/>
</dbReference>
<dbReference type="InterPro" id="IPR020966">
    <property type="entry name" value="ALMT"/>
</dbReference>
<feature type="transmembrane region" description="Helical" evidence="6">
    <location>
        <begin position="1042"/>
        <end position="1063"/>
    </location>
</feature>
<gene>
    <name evidence="8" type="ORF">MFLAVUS_002366</name>
</gene>
<dbReference type="Proteomes" id="UP001473302">
    <property type="component" value="Unassembled WGS sequence"/>
</dbReference>
<feature type="compositionally biased region" description="Polar residues" evidence="5">
    <location>
        <begin position="422"/>
        <end position="437"/>
    </location>
</feature>
<dbReference type="PANTHER" id="PTHR47804">
    <property type="entry name" value="60S RIBOSOMAL PROTEIN L19"/>
    <property type="match status" value="1"/>
</dbReference>
<reference evidence="8 9" key="1">
    <citation type="submission" date="2024-04" db="EMBL/GenBank/DDBJ databases">
        <title>genome sequences of Mucor flavus KT1a and Helicostylum pulchrum KT1b strains isolated from the surface of a dry-aged beef.</title>
        <authorList>
            <person name="Toyotome T."/>
            <person name="Hosono M."/>
            <person name="Torimaru M."/>
            <person name="Fukuda K."/>
            <person name="Mikami N."/>
        </authorList>
    </citation>
    <scope>NUCLEOTIDE SEQUENCE [LARGE SCALE GENOMIC DNA]</scope>
    <source>
        <strain evidence="8 9">KT1a</strain>
    </source>
</reference>
<keyword evidence="4 6" id="KW-0472">Membrane</keyword>
<name>A0ABP9YQ42_9FUNG</name>
<evidence type="ECO:0000256" key="4">
    <source>
        <dbReference type="ARBA" id="ARBA00023136"/>
    </source>
</evidence>
<proteinExistence type="predicted"/>
<feature type="region of interest" description="Disordered" evidence="5">
    <location>
        <begin position="840"/>
        <end position="884"/>
    </location>
</feature>
<feature type="compositionally biased region" description="Basic and acidic residues" evidence="5">
    <location>
        <begin position="840"/>
        <end position="851"/>
    </location>
</feature>
<comment type="subcellular location">
    <subcellularLocation>
        <location evidence="1">Membrane</location>
        <topology evidence="1">Multi-pass membrane protein</topology>
    </subcellularLocation>
</comment>
<feature type="compositionally biased region" description="Low complexity" evidence="5">
    <location>
        <begin position="870"/>
        <end position="883"/>
    </location>
</feature>
<keyword evidence="2 6" id="KW-0812">Transmembrane</keyword>
<feature type="transmembrane region" description="Helical" evidence="6">
    <location>
        <begin position="264"/>
        <end position="283"/>
    </location>
</feature>
<feature type="compositionally biased region" description="Polar residues" evidence="5">
    <location>
        <begin position="514"/>
        <end position="525"/>
    </location>
</feature>
<feature type="region of interest" description="Disordered" evidence="5">
    <location>
        <begin position="418"/>
        <end position="437"/>
    </location>
</feature>
<feature type="compositionally biased region" description="Polar residues" evidence="5">
    <location>
        <begin position="571"/>
        <end position="588"/>
    </location>
</feature>
<evidence type="ECO:0000256" key="2">
    <source>
        <dbReference type="ARBA" id="ARBA00022692"/>
    </source>
</evidence>
<feature type="transmembrane region" description="Helical" evidence="6">
    <location>
        <begin position="232"/>
        <end position="252"/>
    </location>
</feature>
<evidence type="ECO:0000256" key="1">
    <source>
        <dbReference type="ARBA" id="ARBA00004141"/>
    </source>
</evidence>
<evidence type="ECO:0000256" key="6">
    <source>
        <dbReference type="SAM" id="Phobius"/>
    </source>
</evidence>
<feature type="compositionally biased region" description="Basic and acidic residues" evidence="5">
    <location>
        <begin position="532"/>
        <end position="541"/>
    </location>
</feature>
<feature type="transmembrane region" description="Helical" evidence="6">
    <location>
        <begin position="206"/>
        <end position="226"/>
    </location>
</feature>
<organism evidence="8 9">
    <name type="scientific">Mucor flavus</name>
    <dbReference type="NCBI Taxonomy" id="439312"/>
    <lineage>
        <taxon>Eukaryota</taxon>
        <taxon>Fungi</taxon>
        <taxon>Fungi incertae sedis</taxon>
        <taxon>Mucoromycota</taxon>
        <taxon>Mucoromycotina</taxon>
        <taxon>Mucoromycetes</taxon>
        <taxon>Mucorales</taxon>
        <taxon>Mucorineae</taxon>
        <taxon>Mucoraceae</taxon>
        <taxon>Mucor</taxon>
    </lineage>
</organism>
<dbReference type="Pfam" id="PF11744">
    <property type="entry name" value="ALMT"/>
    <property type="match status" value="1"/>
</dbReference>
<dbReference type="PANTHER" id="PTHR47804:SF3">
    <property type="entry name" value="PROTEIN BRE4"/>
    <property type="match status" value="1"/>
</dbReference>